<dbReference type="RefSeq" id="WP_212697860.1">
    <property type="nucleotide sequence ID" value="NZ_CP058649.1"/>
</dbReference>
<feature type="signal peptide" evidence="1">
    <location>
        <begin position="1"/>
        <end position="24"/>
    </location>
</feature>
<dbReference type="AlphaFoldDB" id="A0A8J8SGA2"/>
<evidence type="ECO:0000256" key="1">
    <source>
        <dbReference type="SAM" id="SignalP"/>
    </source>
</evidence>
<proteinExistence type="predicted"/>
<gene>
    <name evidence="2" type="ORF">HZI73_08705</name>
</gene>
<dbReference type="Proteomes" id="UP000683246">
    <property type="component" value="Chromosome"/>
</dbReference>
<feature type="chain" id="PRO_5035209859" evidence="1">
    <location>
        <begin position="25"/>
        <end position="117"/>
    </location>
</feature>
<evidence type="ECO:0000313" key="3">
    <source>
        <dbReference type="Proteomes" id="UP000683246"/>
    </source>
</evidence>
<keyword evidence="3" id="KW-1185">Reference proteome</keyword>
<sequence length="117" mass="13280">MIKKMISIMCVVLTIIGVTSTSFAAKTPYISTSLTAQTYRMKSTIDVHDNDTTPDLVKMTITVYFEDGTKEIKTTSTNISDHLEYNRLVKDWAIIQVEYYAEVDGVILTDYKEIARI</sequence>
<reference evidence="2" key="1">
    <citation type="submission" date="2020-07" db="EMBL/GenBank/DDBJ databases">
        <title>Vallitalea pronyensis genome.</title>
        <authorList>
            <person name="Postec A."/>
        </authorList>
    </citation>
    <scope>NUCLEOTIDE SEQUENCE</scope>
    <source>
        <strain evidence="2">FatNI3</strain>
    </source>
</reference>
<dbReference type="EMBL" id="CP058649">
    <property type="protein sequence ID" value="QUI22376.1"/>
    <property type="molecule type" value="Genomic_DNA"/>
</dbReference>
<name>A0A8J8SGA2_9FIRM</name>
<accession>A0A8J8SGA2</accession>
<evidence type="ECO:0000313" key="2">
    <source>
        <dbReference type="EMBL" id="QUI22376.1"/>
    </source>
</evidence>
<organism evidence="2 3">
    <name type="scientific">Vallitalea pronyensis</name>
    <dbReference type="NCBI Taxonomy" id="1348613"/>
    <lineage>
        <taxon>Bacteria</taxon>
        <taxon>Bacillati</taxon>
        <taxon>Bacillota</taxon>
        <taxon>Clostridia</taxon>
        <taxon>Lachnospirales</taxon>
        <taxon>Vallitaleaceae</taxon>
        <taxon>Vallitalea</taxon>
    </lineage>
</organism>
<dbReference type="KEGG" id="vpy:HZI73_08705"/>
<protein>
    <submittedName>
        <fullName evidence="2">Uncharacterized protein</fullName>
    </submittedName>
</protein>
<keyword evidence="1" id="KW-0732">Signal</keyword>